<keyword evidence="4" id="KW-1185">Reference proteome</keyword>
<sequence>METSVNLSSFAHALDASASIVMALIIGAATALVIGCAKIKGATCCQQKKKKESEAAPTIKPARFHPPVSMNESTEIEPYDRSMIIVDRWGLPQPYIPADWVLRAIMEGLEREDCDHETVEEPVYDWRVVQRQQYEGNQVIETVERGKKHSISTCAFKLSLTGERVCEIRRALRILLLECTKQPRRRPERRESLIPQPRATGRATTHRRKPLDR</sequence>
<feature type="region of interest" description="Disordered" evidence="1">
    <location>
        <begin position="186"/>
        <end position="213"/>
    </location>
</feature>
<reference evidence="4" key="1">
    <citation type="journal article" date="2008" name="Nat. Genet.">
        <title>The Pristionchus pacificus genome provides a unique perspective on nematode lifestyle and parasitism.</title>
        <authorList>
            <person name="Dieterich C."/>
            <person name="Clifton S.W."/>
            <person name="Schuster L.N."/>
            <person name="Chinwalla A."/>
            <person name="Delehaunty K."/>
            <person name="Dinkelacker I."/>
            <person name="Fulton L."/>
            <person name="Fulton R."/>
            <person name="Godfrey J."/>
            <person name="Minx P."/>
            <person name="Mitreva M."/>
            <person name="Roeseler W."/>
            <person name="Tian H."/>
            <person name="Witte H."/>
            <person name="Yang S.P."/>
            <person name="Wilson R.K."/>
            <person name="Sommer R.J."/>
        </authorList>
    </citation>
    <scope>NUCLEOTIDE SEQUENCE [LARGE SCALE GENOMIC DNA]</scope>
    <source>
        <strain evidence="4">PS312</strain>
    </source>
</reference>
<keyword evidence="2" id="KW-1133">Transmembrane helix</keyword>
<feature type="transmembrane region" description="Helical" evidence="2">
    <location>
        <begin position="20"/>
        <end position="39"/>
    </location>
</feature>
<name>A0A2A6BV26_PRIPA</name>
<accession>A0A2A6BV26</accession>
<evidence type="ECO:0000313" key="4">
    <source>
        <dbReference type="Proteomes" id="UP000005239"/>
    </source>
</evidence>
<dbReference type="EnsemblMetazoa" id="PPA43390.1">
    <property type="protein sequence ID" value="PPA43390.1"/>
    <property type="gene ID" value="WBGene00281759"/>
</dbReference>
<organism evidence="3 4">
    <name type="scientific">Pristionchus pacificus</name>
    <name type="common">Parasitic nematode worm</name>
    <dbReference type="NCBI Taxonomy" id="54126"/>
    <lineage>
        <taxon>Eukaryota</taxon>
        <taxon>Metazoa</taxon>
        <taxon>Ecdysozoa</taxon>
        <taxon>Nematoda</taxon>
        <taxon>Chromadorea</taxon>
        <taxon>Rhabditida</taxon>
        <taxon>Rhabditina</taxon>
        <taxon>Diplogasteromorpha</taxon>
        <taxon>Diplogasteroidea</taxon>
        <taxon>Neodiplogasteridae</taxon>
        <taxon>Pristionchus</taxon>
    </lineage>
</organism>
<protein>
    <submittedName>
        <fullName evidence="3">Uncharacterized protein</fullName>
    </submittedName>
</protein>
<gene>
    <name evidence="3" type="primary">WBGene00281759</name>
</gene>
<evidence type="ECO:0000256" key="1">
    <source>
        <dbReference type="SAM" id="MobiDB-lite"/>
    </source>
</evidence>
<evidence type="ECO:0000256" key="2">
    <source>
        <dbReference type="SAM" id="Phobius"/>
    </source>
</evidence>
<proteinExistence type="predicted"/>
<feature type="compositionally biased region" description="Basic residues" evidence="1">
    <location>
        <begin position="204"/>
        <end position="213"/>
    </location>
</feature>
<keyword evidence="2" id="KW-0472">Membrane</keyword>
<accession>A0A8R1V1F0</accession>
<dbReference type="Proteomes" id="UP000005239">
    <property type="component" value="Unassembled WGS sequence"/>
</dbReference>
<keyword evidence="2" id="KW-0812">Transmembrane</keyword>
<evidence type="ECO:0000313" key="3">
    <source>
        <dbReference type="EnsemblMetazoa" id="PPA43390.1"/>
    </source>
</evidence>
<dbReference type="AlphaFoldDB" id="A0A2A6BV26"/>
<reference evidence="3" key="2">
    <citation type="submission" date="2022-06" db="UniProtKB">
        <authorList>
            <consortium name="EnsemblMetazoa"/>
        </authorList>
    </citation>
    <scope>IDENTIFICATION</scope>
    <source>
        <strain evidence="3">PS312</strain>
    </source>
</reference>